<dbReference type="AlphaFoldDB" id="A0A5C3QWF7"/>
<feature type="domain" description="ZW10 C-terminal helical" evidence="2">
    <location>
        <begin position="804"/>
        <end position="947"/>
    </location>
</feature>
<feature type="compositionally biased region" description="Polar residues" evidence="1">
    <location>
        <begin position="605"/>
        <end position="614"/>
    </location>
</feature>
<dbReference type="STRING" id="1884261.A0A5C3QWF7"/>
<evidence type="ECO:0000313" key="4">
    <source>
        <dbReference type="Proteomes" id="UP000305067"/>
    </source>
</evidence>
<dbReference type="Gene3D" id="1.10.357.150">
    <property type="match status" value="1"/>
</dbReference>
<dbReference type="Pfam" id="PF22766">
    <property type="entry name" value="ZW10_C2"/>
    <property type="match status" value="1"/>
</dbReference>
<dbReference type="EMBL" id="ML178817">
    <property type="protein sequence ID" value="TFL05140.1"/>
    <property type="molecule type" value="Genomic_DNA"/>
</dbReference>
<dbReference type="GO" id="GO:0006888">
    <property type="term" value="P:endoplasmic reticulum to Golgi vesicle-mediated transport"/>
    <property type="evidence" value="ECO:0007669"/>
    <property type="project" value="TreeGrafter"/>
</dbReference>
<dbReference type="GO" id="GO:0005737">
    <property type="term" value="C:cytoplasm"/>
    <property type="evidence" value="ECO:0007669"/>
    <property type="project" value="GOC"/>
</dbReference>
<name>A0A5C3QWF7_9AGAR</name>
<dbReference type="InterPro" id="IPR055148">
    <property type="entry name" value="ZW10_C_2"/>
</dbReference>
<accession>A0A5C3QWF7</accession>
<gene>
    <name evidence="3" type="ORF">BDV98DRAFT_561538</name>
</gene>
<feature type="compositionally biased region" description="Pro residues" evidence="1">
    <location>
        <begin position="548"/>
        <end position="561"/>
    </location>
</feature>
<dbReference type="PANTHER" id="PTHR12205">
    <property type="entry name" value="CENTROMERE/KINETOCHORE PROTEIN ZW10"/>
    <property type="match status" value="1"/>
</dbReference>
<evidence type="ECO:0000313" key="3">
    <source>
        <dbReference type="EMBL" id="TFL05140.1"/>
    </source>
</evidence>
<protein>
    <recommendedName>
        <fullName evidence="2">ZW10 C-terminal helical domain-containing protein</fullName>
    </recommendedName>
</protein>
<dbReference type="PANTHER" id="PTHR12205:SF0">
    <property type="entry name" value="CENTROMERE_KINETOCHORE PROTEIN ZW10 HOMOLOG"/>
    <property type="match status" value="1"/>
</dbReference>
<feature type="region of interest" description="Disordered" evidence="1">
    <location>
        <begin position="519"/>
        <end position="641"/>
    </location>
</feature>
<reference evidence="3 4" key="1">
    <citation type="journal article" date="2019" name="Nat. Ecol. Evol.">
        <title>Megaphylogeny resolves global patterns of mushroom evolution.</title>
        <authorList>
            <person name="Varga T."/>
            <person name="Krizsan K."/>
            <person name="Foldi C."/>
            <person name="Dima B."/>
            <person name="Sanchez-Garcia M."/>
            <person name="Sanchez-Ramirez S."/>
            <person name="Szollosi G.J."/>
            <person name="Szarkandi J.G."/>
            <person name="Papp V."/>
            <person name="Albert L."/>
            <person name="Andreopoulos W."/>
            <person name="Angelini C."/>
            <person name="Antonin V."/>
            <person name="Barry K.W."/>
            <person name="Bougher N.L."/>
            <person name="Buchanan P."/>
            <person name="Buyck B."/>
            <person name="Bense V."/>
            <person name="Catcheside P."/>
            <person name="Chovatia M."/>
            <person name="Cooper J."/>
            <person name="Damon W."/>
            <person name="Desjardin D."/>
            <person name="Finy P."/>
            <person name="Geml J."/>
            <person name="Haridas S."/>
            <person name="Hughes K."/>
            <person name="Justo A."/>
            <person name="Karasinski D."/>
            <person name="Kautmanova I."/>
            <person name="Kiss B."/>
            <person name="Kocsube S."/>
            <person name="Kotiranta H."/>
            <person name="LaButti K.M."/>
            <person name="Lechner B.E."/>
            <person name="Liimatainen K."/>
            <person name="Lipzen A."/>
            <person name="Lukacs Z."/>
            <person name="Mihaltcheva S."/>
            <person name="Morgado L.N."/>
            <person name="Niskanen T."/>
            <person name="Noordeloos M.E."/>
            <person name="Ohm R.A."/>
            <person name="Ortiz-Santana B."/>
            <person name="Ovrebo C."/>
            <person name="Racz N."/>
            <person name="Riley R."/>
            <person name="Savchenko A."/>
            <person name="Shiryaev A."/>
            <person name="Soop K."/>
            <person name="Spirin V."/>
            <person name="Szebenyi C."/>
            <person name="Tomsovsky M."/>
            <person name="Tulloss R.E."/>
            <person name="Uehling J."/>
            <person name="Grigoriev I.V."/>
            <person name="Vagvolgyi C."/>
            <person name="Papp T."/>
            <person name="Martin F.M."/>
            <person name="Miettinen O."/>
            <person name="Hibbett D.S."/>
            <person name="Nagy L.G."/>
        </authorList>
    </citation>
    <scope>NUCLEOTIDE SEQUENCE [LARGE SCALE GENOMIC DNA]</scope>
    <source>
        <strain evidence="3 4">CBS 309.79</strain>
    </source>
</reference>
<sequence>MAFPIPDHLPRRSAGDTQDLASDILKEMGGVTHKTLTSGLAASWVAQLDSAVESTKISIHERIHADLPEFEGQLHMAESVQRRMGELAGHVDELGMSVLDDQTGLVPTLLRSLTAHSKLAQEHLNAQLTADALAHLIECKAQYDGLARLVESGKLPDAMRESVGIEVLFSRAPPPLPDSDVMRELKGKFRATKDRAEEELSSACAQAVVVTASALAILSPVPVRHGEHSLHLSDVLAALPASAQASYLATVRKGIVTHYIEYVLLQPCSAKTSAPSPSEQRLELFPDPPLTEDMAHRLDTLSFVISFISENLISQLDSTQGPAFARLLCKPITSGVLNHILVPSLPSSYDHLPPFISLVKSAVKFEQTVLVGILGTDSSDLPLRQWADNAGAHYERHRRVQILERTRKVIEDCDFANEFVVEVSVPMTIMVEDEEEKVLGVEAVQGDEWGFEEEKGWGFDEDLGESSKGAVALPQKQEKIEEDSWGFDDEMIEEDLEPTPAPMPASPAKAKVVPAEEDGAWGFDDDMGSSPTADNAWDDDPWGAEPKSAPPAREPTLPPPVVVSNVKQATGLAKFNNKGKKSKLNGDTSSTPASPHPNGHFLTPPMSSTQSPLTSHHAPLDNAASSSSVPPPPQPPKKQLKAVNVTNVETYAASSLVKELMILVEDLLAESEQFASSNLFPPLSTGSSSASPPGELLRGCVPAPIDLFRGLYPVKHSLKLANSSAKAMRFSNDCFYLAQQLETVASVLPNEKVTACQKQAQLLADSWYEGTIEKYCDEVDGILAEAEGFTITAEQERYDECESAVNSSLQLIRRLASSWKSILTKSKYYAAVGMVADAALSRVLEDILALPDIPEVESNRLSELCRIFNALEGLFTEDMNKPPSTVAWVPCWLKFSYLSELLEASMADITYLFEEGALVDFELEELATLVKALFADTPLRTNTLHKIMAGHPNTVSS</sequence>
<keyword evidence="4" id="KW-1185">Reference proteome</keyword>
<dbReference type="GO" id="GO:1990423">
    <property type="term" value="C:RZZ complex"/>
    <property type="evidence" value="ECO:0007669"/>
    <property type="project" value="TreeGrafter"/>
</dbReference>
<dbReference type="GO" id="GO:0007094">
    <property type="term" value="P:mitotic spindle assembly checkpoint signaling"/>
    <property type="evidence" value="ECO:0007669"/>
    <property type="project" value="TreeGrafter"/>
</dbReference>
<proteinExistence type="predicted"/>
<evidence type="ECO:0000256" key="1">
    <source>
        <dbReference type="SAM" id="MobiDB-lite"/>
    </source>
</evidence>
<dbReference type="Proteomes" id="UP000305067">
    <property type="component" value="Unassembled WGS sequence"/>
</dbReference>
<organism evidence="3 4">
    <name type="scientific">Pterulicium gracile</name>
    <dbReference type="NCBI Taxonomy" id="1884261"/>
    <lineage>
        <taxon>Eukaryota</taxon>
        <taxon>Fungi</taxon>
        <taxon>Dikarya</taxon>
        <taxon>Basidiomycota</taxon>
        <taxon>Agaricomycotina</taxon>
        <taxon>Agaricomycetes</taxon>
        <taxon>Agaricomycetidae</taxon>
        <taxon>Agaricales</taxon>
        <taxon>Pleurotineae</taxon>
        <taxon>Pterulaceae</taxon>
        <taxon>Pterulicium</taxon>
    </lineage>
</organism>
<dbReference type="InterPro" id="IPR046362">
    <property type="entry name" value="Zw10/DSL1_C_sf"/>
</dbReference>
<evidence type="ECO:0000259" key="2">
    <source>
        <dbReference type="Pfam" id="PF22766"/>
    </source>
</evidence>
<dbReference type="OrthoDB" id="534815at2759"/>